<dbReference type="Proteomes" id="UP001630127">
    <property type="component" value="Unassembled WGS sequence"/>
</dbReference>
<gene>
    <name evidence="1" type="ORF">ACH5RR_015928</name>
</gene>
<dbReference type="InterPro" id="IPR004252">
    <property type="entry name" value="Probable_transposase_24"/>
</dbReference>
<accession>A0ABD2ZUK0</accession>
<evidence type="ECO:0000313" key="2">
    <source>
        <dbReference type="Proteomes" id="UP001630127"/>
    </source>
</evidence>
<reference evidence="1 2" key="1">
    <citation type="submission" date="2024-11" db="EMBL/GenBank/DDBJ databases">
        <title>A near-complete genome assembly of Cinchona calisaya.</title>
        <authorList>
            <person name="Lian D.C."/>
            <person name="Zhao X.W."/>
            <person name="Wei L."/>
        </authorList>
    </citation>
    <scope>NUCLEOTIDE SEQUENCE [LARGE SCALE GENOMIC DNA]</scope>
    <source>
        <tissue evidence="1">Nenye</tissue>
    </source>
</reference>
<proteinExistence type="predicted"/>
<keyword evidence="2" id="KW-1185">Reference proteome</keyword>
<dbReference type="AlphaFoldDB" id="A0ABD2ZUK0"/>
<evidence type="ECO:0000313" key="1">
    <source>
        <dbReference type="EMBL" id="KAL3523094.1"/>
    </source>
</evidence>
<sequence length="238" mass="27709">MIGAVHLPVLMPLYLKHGININCMDCNLGSNYLTFHLITQTYFRSLRPLYLELDQCVGSHKLFSETREKITLIVQEVARRNKSNRSKLHFPHRTGRTNFKNIRKKMESDGLETSLVDLFCYTREPTKDEDTRTLIPQLKNSLSQILVGDQTEAFKNKVWLDNRGVDTRGRMRRVGKHIPTDQGHMSKNDRMSIIQGIRAEIVQEVREEVLQEVRGETMQELREGIRTEVPAEYNTRQI</sequence>
<comment type="caution">
    <text evidence="1">The sequence shown here is derived from an EMBL/GenBank/DDBJ whole genome shotgun (WGS) entry which is preliminary data.</text>
</comment>
<protein>
    <submittedName>
        <fullName evidence="1">Uncharacterized protein</fullName>
    </submittedName>
</protein>
<dbReference type="EMBL" id="JBJUIK010000007">
    <property type="protein sequence ID" value="KAL3523094.1"/>
    <property type="molecule type" value="Genomic_DNA"/>
</dbReference>
<dbReference type="Pfam" id="PF03004">
    <property type="entry name" value="Transposase_24"/>
    <property type="match status" value="1"/>
</dbReference>
<organism evidence="1 2">
    <name type="scientific">Cinchona calisaya</name>
    <dbReference type="NCBI Taxonomy" id="153742"/>
    <lineage>
        <taxon>Eukaryota</taxon>
        <taxon>Viridiplantae</taxon>
        <taxon>Streptophyta</taxon>
        <taxon>Embryophyta</taxon>
        <taxon>Tracheophyta</taxon>
        <taxon>Spermatophyta</taxon>
        <taxon>Magnoliopsida</taxon>
        <taxon>eudicotyledons</taxon>
        <taxon>Gunneridae</taxon>
        <taxon>Pentapetalae</taxon>
        <taxon>asterids</taxon>
        <taxon>lamiids</taxon>
        <taxon>Gentianales</taxon>
        <taxon>Rubiaceae</taxon>
        <taxon>Cinchonoideae</taxon>
        <taxon>Cinchoneae</taxon>
        <taxon>Cinchona</taxon>
    </lineage>
</organism>
<name>A0ABD2ZUK0_9GENT</name>